<protein>
    <submittedName>
        <fullName evidence="2">Anthranilate synthase component 1</fullName>
        <ecNumber evidence="2">4.1.3.27</ecNumber>
    </submittedName>
</protein>
<dbReference type="PRINTS" id="PR00095">
    <property type="entry name" value="ANTSNTHASEI"/>
</dbReference>
<dbReference type="Gene3D" id="3.60.120.10">
    <property type="entry name" value="Anthranilate synthase"/>
    <property type="match status" value="1"/>
</dbReference>
<dbReference type="Proteomes" id="UP000586095">
    <property type="component" value="Unassembled WGS sequence"/>
</dbReference>
<dbReference type="RefSeq" id="WP_307814625.1">
    <property type="nucleotide sequence ID" value="NZ_BAAALZ010000001.1"/>
</dbReference>
<dbReference type="GO" id="GO:0005737">
    <property type="term" value="C:cytoplasm"/>
    <property type="evidence" value="ECO:0007669"/>
    <property type="project" value="TreeGrafter"/>
</dbReference>
<dbReference type="EC" id="4.1.3.27" evidence="2"/>
<dbReference type="InterPro" id="IPR019999">
    <property type="entry name" value="Anth_synth_I-like"/>
</dbReference>
<dbReference type="EMBL" id="JACCBD010000001">
    <property type="protein sequence ID" value="NYD26972.1"/>
    <property type="molecule type" value="Genomic_DNA"/>
</dbReference>
<evidence type="ECO:0000313" key="2">
    <source>
        <dbReference type="EMBL" id="NYD26972.1"/>
    </source>
</evidence>
<feature type="domain" description="Chorismate-utilising enzyme C-terminal" evidence="1">
    <location>
        <begin position="174"/>
        <end position="440"/>
    </location>
</feature>
<keyword evidence="3" id="KW-1185">Reference proteome</keyword>
<accession>A0A852RJV5</accession>
<organism evidence="2 3">
    <name type="scientific">Leucobacter aridicollis</name>
    <dbReference type="NCBI Taxonomy" id="283878"/>
    <lineage>
        <taxon>Bacteria</taxon>
        <taxon>Bacillati</taxon>
        <taxon>Actinomycetota</taxon>
        <taxon>Actinomycetes</taxon>
        <taxon>Micrococcales</taxon>
        <taxon>Microbacteriaceae</taxon>
        <taxon>Leucobacter</taxon>
    </lineage>
</organism>
<keyword evidence="2" id="KW-0456">Lyase</keyword>
<dbReference type="GO" id="GO:0000162">
    <property type="term" value="P:L-tryptophan biosynthetic process"/>
    <property type="evidence" value="ECO:0007669"/>
    <property type="project" value="TreeGrafter"/>
</dbReference>
<gene>
    <name evidence="2" type="ORF">BJ960_001775</name>
</gene>
<proteinExistence type="predicted"/>
<dbReference type="GO" id="GO:0008153">
    <property type="term" value="P:4-aminobenzoate biosynthetic process"/>
    <property type="evidence" value="ECO:0007669"/>
    <property type="project" value="TreeGrafter"/>
</dbReference>
<reference evidence="2 3" key="1">
    <citation type="submission" date="2020-07" db="EMBL/GenBank/DDBJ databases">
        <title>Sequencing the genomes of 1000 actinobacteria strains.</title>
        <authorList>
            <person name="Klenk H.-P."/>
        </authorList>
    </citation>
    <scope>NUCLEOTIDE SEQUENCE [LARGE SCALE GENOMIC DNA]</scope>
    <source>
        <strain evidence="2 3">DSM 17380</strain>
    </source>
</reference>
<dbReference type="GO" id="GO:0004049">
    <property type="term" value="F:anthranilate synthase activity"/>
    <property type="evidence" value="ECO:0007669"/>
    <property type="project" value="UniProtKB-EC"/>
</dbReference>
<dbReference type="AlphaFoldDB" id="A0A852RJV5"/>
<sequence>MEHGGAAATAMAAAQALAGSGCPWFWLDGDAAAPGERRVSYLGIAADTLTAERGHERAFLAALRERSCGVRADGDLAHGAGLTTGWIVALGYEFGVGLLGAEAAPDAAAPGFALRCDAVLVVDHDADTATVRGETAAAARLRAVLAAGAGSARAATTTTDASRVASPGSWRGTAYSARVDECRAAIRRGDAYVLCLTDTAEAETDALPLELYARMRGGAMRGGLVVTADRALVSASPERYLSVADGTVRTHPIKGTRPRGEDAAEDRALAEELAADPKERAENLMIVDLMRNDLTRVCEPGSVRVERFLTVESHPRVHQLVSTVAGELSPARDVFDAIQSCFPGGSMTGAPKRSAVEILGALEAGPRGLYSGCFGWVDDSGNAELAMTIRGVELRGPGLTDQPSGDARSERAPRVALVGAGGGITIDSDPGAEVRERDLKAAAMLAIL</sequence>
<dbReference type="SUPFAM" id="SSF56322">
    <property type="entry name" value="ADC synthase"/>
    <property type="match status" value="1"/>
</dbReference>
<evidence type="ECO:0000313" key="3">
    <source>
        <dbReference type="Proteomes" id="UP000586095"/>
    </source>
</evidence>
<dbReference type="InterPro" id="IPR015890">
    <property type="entry name" value="Chorismate_C"/>
</dbReference>
<evidence type="ECO:0000259" key="1">
    <source>
        <dbReference type="Pfam" id="PF00425"/>
    </source>
</evidence>
<dbReference type="InterPro" id="IPR005801">
    <property type="entry name" value="ADC_synthase"/>
</dbReference>
<comment type="caution">
    <text evidence="2">The sequence shown here is derived from an EMBL/GenBank/DDBJ whole genome shotgun (WGS) entry which is preliminary data.</text>
</comment>
<dbReference type="PANTHER" id="PTHR11236">
    <property type="entry name" value="AMINOBENZOATE/ANTHRANILATE SYNTHASE"/>
    <property type="match status" value="1"/>
</dbReference>
<dbReference type="PANTHER" id="PTHR11236:SF18">
    <property type="entry name" value="AMINODEOXYCHORISMATE SYNTHASE"/>
    <property type="match status" value="1"/>
</dbReference>
<name>A0A852RJV5_9MICO</name>
<dbReference type="GO" id="GO:0046820">
    <property type="term" value="F:4-amino-4-deoxychorismate synthase activity"/>
    <property type="evidence" value="ECO:0007669"/>
    <property type="project" value="TreeGrafter"/>
</dbReference>
<dbReference type="Pfam" id="PF00425">
    <property type="entry name" value="Chorismate_bind"/>
    <property type="match status" value="1"/>
</dbReference>